<keyword evidence="3" id="KW-0645">Protease</keyword>
<feature type="transmembrane region" description="Helical" evidence="8">
    <location>
        <begin position="27"/>
        <end position="45"/>
    </location>
</feature>
<dbReference type="GO" id="GO:0006465">
    <property type="term" value="P:signal peptide processing"/>
    <property type="evidence" value="ECO:0007669"/>
    <property type="project" value="InterPro"/>
</dbReference>
<dbReference type="Gene3D" id="3.90.226.10">
    <property type="entry name" value="2-enoyl-CoA Hydratase, Chain A, domain 1"/>
    <property type="match status" value="2"/>
</dbReference>
<dbReference type="InterPro" id="IPR002142">
    <property type="entry name" value="Peptidase_S49"/>
</dbReference>
<feature type="domain" description="Peptidase S49" evidence="9">
    <location>
        <begin position="133"/>
        <end position="285"/>
    </location>
</feature>
<dbReference type="InterPro" id="IPR029045">
    <property type="entry name" value="ClpP/crotonase-like_dom_sf"/>
</dbReference>
<keyword evidence="8" id="KW-1133">Transmembrane helix</keyword>
<gene>
    <name evidence="10" type="primary">sppA</name>
    <name evidence="10" type="ORF">E6O51_14500</name>
</gene>
<sequence length="619" mass="65762">MIGRFFAFLGRVLAACARWLDAVRRIAFNLVFLIVLGVLVALFFAPGPQVPDGAALVLRPAGVLVEQSSFEDPLGVLRDAGAATGEVALADLLEAVRAARGDSRISLLVLETDRLQGGGLSKLAELRAVLAEFRAAGKPVLVRGERFSQVQYYLASVADEIHLAPDGYLLLRGLARYVSYFGDALERLGIKVHVFRVGEYKSFSEPFTRRDMSEEDRSSTRDLLDGLWDVFRTDVAAARKLDGAALDRYIADYPAVLAATGGDAARAALDAGLVDRLSTRDEWRKLLIERVGSGTAVENGESVTANGESFRQIGVGAYLAAVRSERPRAAEKIAVVVAQGTILDGEQPPGAVGGDTMARLIREAREDAGVKALVVRIDSPGGSAWASELIRRELELTRQAGKPVIASMSSVAASGGYWIAAGADEIWASPVSLTGSIGIFAMFPEFSQPLERLGVTVDGVATGPLAGAFDPRRPMEPAAAQALQLGIEHGYRRFLETVSKARGLSVEEVDGVARGRVWTGQAAADLGLVDKLGGLDGAIAAAAARASVKEYELTWPAAHLSPAQRLLRKFAAFAGLDAAPAAGSGVLGRLIGELETAAGELLRWNDRDHLYAHCLCEAP</sequence>
<proteinExistence type="inferred from homology"/>
<dbReference type="AlphaFoldDB" id="A0A4S4ANZ6"/>
<evidence type="ECO:0000313" key="11">
    <source>
        <dbReference type="Proteomes" id="UP000307956"/>
    </source>
</evidence>
<dbReference type="Pfam" id="PF01343">
    <property type="entry name" value="Peptidase_S49"/>
    <property type="match status" value="2"/>
</dbReference>
<keyword evidence="8" id="KW-0812">Transmembrane</keyword>
<dbReference type="Proteomes" id="UP000307956">
    <property type="component" value="Unassembled WGS sequence"/>
</dbReference>
<evidence type="ECO:0000256" key="8">
    <source>
        <dbReference type="SAM" id="Phobius"/>
    </source>
</evidence>
<feature type="active site" description="Proton donor/acceptor" evidence="7">
    <location>
        <position position="201"/>
    </location>
</feature>
<evidence type="ECO:0000256" key="5">
    <source>
        <dbReference type="ARBA" id="ARBA00022825"/>
    </source>
</evidence>
<dbReference type="GO" id="GO:0008236">
    <property type="term" value="F:serine-type peptidase activity"/>
    <property type="evidence" value="ECO:0007669"/>
    <property type="project" value="UniProtKB-KW"/>
</dbReference>
<dbReference type="PANTHER" id="PTHR33209:SF1">
    <property type="entry name" value="PEPTIDASE S49 DOMAIN-CONTAINING PROTEIN"/>
    <property type="match status" value="1"/>
</dbReference>
<evidence type="ECO:0000256" key="1">
    <source>
        <dbReference type="ARBA" id="ARBA00004370"/>
    </source>
</evidence>
<keyword evidence="5" id="KW-0720">Serine protease</keyword>
<dbReference type="InterPro" id="IPR004634">
    <property type="entry name" value="Pept_S49_pIV"/>
</dbReference>
<accession>A0A4S4ANZ6</accession>
<dbReference type="PANTHER" id="PTHR33209">
    <property type="entry name" value="PROTEASE 4"/>
    <property type="match status" value="1"/>
</dbReference>
<evidence type="ECO:0000259" key="9">
    <source>
        <dbReference type="Pfam" id="PF01343"/>
    </source>
</evidence>
<dbReference type="PIRSF" id="PIRSF001217">
    <property type="entry name" value="Protease_4_SppA"/>
    <property type="match status" value="1"/>
</dbReference>
<dbReference type="RefSeq" id="WP_136385721.1">
    <property type="nucleotide sequence ID" value="NZ_SSOD01000012.1"/>
</dbReference>
<dbReference type="CDD" id="cd07023">
    <property type="entry name" value="S49_Sppa_N_C"/>
    <property type="match status" value="1"/>
</dbReference>
<dbReference type="InterPro" id="IPR047217">
    <property type="entry name" value="S49_SppA_67K_type_N"/>
</dbReference>
<comment type="caution">
    <text evidence="10">The sequence shown here is derived from an EMBL/GenBank/DDBJ whole genome shotgun (WGS) entry which is preliminary data.</text>
</comment>
<evidence type="ECO:0000313" key="10">
    <source>
        <dbReference type="EMBL" id="THF60139.1"/>
    </source>
</evidence>
<evidence type="ECO:0000256" key="2">
    <source>
        <dbReference type="ARBA" id="ARBA00008683"/>
    </source>
</evidence>
<evidence type="ECO:0000256" key="6">
    <source>
        <dbReference type="ARBA" id="ARBA00023136"/>
    </source>
</evidence>
<keyword evidence="4" id="KW-0378">Hydrolase</keyword>
<comment type="similarity">
    <text evidence="2">Belongs to the peptidase S49 family.</text>
</comment>
<dbReference type="NCBIfam" id="TIGR00706">
    <property type="entry name" value="SppA_dom"/>
    <property type="match status" value="1"/>
</dbReference>
<dbReference type="GO" id="GO:0016020">
    <property type="term" value="C:membrane"/>
    <property type="evidence" value="ECO:0007669"/>
    <property type="project" value="UniProtKB-SubCell"/>
</dbReference>
<comment type="subcellular location">
    <subcellularLocation>
        <location evidence="1">Membrane</location>
    </subcellularLocation>
</comment>
<evidence type="ECO:0000256" key="7">
    <source>
        <dbReference type="PIRSR" id="PIRSR001217-1"/>
    </source>
</evidence>
<dbReference type="InterPro" id="IPR047272">
    <property type="entry name" value="S49_SppA_C"/>
</dbReference>
<feature type="domain" description="Peptidase S49" evidence="9">
    <location>
        <begin position="398"/>
        <end position="548"/>
    </location>
</feature>
<protein>
    <submittedName>
        <fullName evidence="10">Signal peptide peptidase SppA</fullName>
    </submittedName>
</protein>
<name>A0A4S4ANZ6_9RHOO</name>
<reference evidence="10 11" key="1">
    <citation type="submission" date="2019-04" db="EMBL/GenBank/DDBJ databases">
        <title>Azoarcus rhizosphaerae sp. nov. isolated from rhizosphere of Ficus religiosa.</title>
        <authorList>
            <person name="Lin S.-Y."/>
            <person name="Hameed A."/>
            <person name="Hsu Y.-H."/>
            <person name="Young C.-C."/>
        </authorList>
    </citation>
    <scope>NUCLEOTIDE SEQUENCE [LARGE SCALE GENOMIC DNA]</scope>
    <source>
        <strain evidence="10 11">CC-YHH848</strain>
    </source>
</reference>
<dbReference type="InterPro" id="IPR004635">
    <property type="entry name" value="Pept_S49_SppA"/>
</dbReference>
<dbReference type="OrthoDB" id="9764363at2"/>
<keyword evidence="6 8" id="KW-0472">Membrane</keyword>
<keyword evidence="11" id="KW-1185">Reference proteome</keyword>
<dbReference type="NCBIfam" id="TIGR00705">
    <property type="entry name" value="SppA_67K"/>
    <property type="match status" value="1"/>
</dbReference>
<dbReference type="CDD" id="cd07018">
    <property type="entry name" value="S49_SppA_67K_type"/>
    <property type="match status" value="1"/>
</dbReference>
<dbReference type="Gene3D" id="6.20.330.10">
    <property type="match status" value="1"/>
</dbReference>
<organism evidence="10 11">
    <name type="scientific">Pseudothauera rhizosphaerae</name>
    <dbReference type="NCBI Taxonomy" id="2565932"/>
    <lineage>
        <taxon>Bacteria</taxon>
        <taxon>Pseudomonadati</taxon>
        <taxon>Pseudomonadota</taxon>
        <taxon>Betaproteobacteria</taxon>
        <taxon>Rhodocyclales</taxon>
        <taxon>Zoogloeaceae</taxon>
        <taxon>Pseudothauera</taxon>
    </lineage>
</organism>
<dbReference type="SUPFAM" id="SSF52096">
    <property type="entry name" value="ClpP/crotonase"/>
    <property type="match status" value="2"/>
</dbReference>
<dbReference type="EMBL" id="SSOD01000012">
    <property type="protein sequence ID" value="THF60139.1"/>
    <property type="molecule type" value="Genomic_DNA"/>
</dbReference>
<feature type="active site" description="Nucleophile" evidence="7">
    <location>
        <position position="414"/>
    </location>
</feature>
<evidence type="ECO:0000256" key="4">
    <source>
        <dbReference type="ARBA" id="ARBA00022801"/>
    </source>
</evidence>
<evidence type="ECO:0000256" key="3">
    <source>
        <dbReference type="ARBA" id="ARBA00022670"/>
    </source>
</evidence>